<organism evidence="7 8">
    <name type="scientific">Naasia aerilata</name>
    <dbReference type="NCBI Taxonomy" id="1162966"/>
    <lineage>
        <taxon>Bacteria</taxon>
        <taxon>Bacillati</taxon>
        <taxon>Actinomycetota</taxon>
        <taxon>Actinomycetes</taxon>
        <taxon>Micrococcales</taxon>
        <taxon>Microbacteriaceae</taxon>
        <taxon>Naasia</taxon>
    </lineage>
</organism>
<evidence type="ECO:0000259" key="6">
    <source>
        <dbReference type="Pfam" id="PF00127"/>
    </source>
</evidence>
<feature type="region of interest" description="Disordered" evidence="5">
    <location>
        <begin position="15"/>
        <end position="44"/>
    </location>
</feature>
<feature type="domain" description="Blue (type 1) copper" evidence="6">
    <location>
        <begin position="43"/>
        <end position="130"/>
    </location>
</feature>
<name>A0ABN6XJ75_9MICO</name>
<dbReference type="PANTHER" id="PTHR36507">
    <property type="entry name" value="BLL1555 PROTEIN"/>
    <property type="match status" value="1"/>
</dbReference>
<keyword evidence="2" id="KW-0479">Metal-binding</keyword>
<evidence type="ECO:0000256" key="3">
    <source>
        <dbReference type="ARBA" id="ARBA00022982"/>
    </source>
</evidence>
<dbReference type="EMBL" id="AP027731">
    <property type="protein sequence ID" value="BDZ44906.1"/>
    <property type="molecule type" value="Genomic_DNA"/>
</dbReference>
<dbReference type="InterPro" id="IPR028871">
    <property type="entry name" value="BlueCu_1_BS"/>
</dbReference>
<proteinExistence type="predicted"/>
<keyword evidence="1" id="KW-0813">Transport</keyword>
<keyword evidence="3" id="KW-0249">Electron transport</keyword>
<protein>
    <recommendedName>
        <fullName evidence="6">Blue (type 1) copper domain-containing protein</fullName>
    </recommendedName>
</protein>
<evidence type="ECO:0000313" key="7">
    <source>
        <dbReference type="EMBL" id="BDZ44906.1"/>
    </source>
</evidence>
<evidence type="ECO:0000256" key="2">
    <source>
        <dbReference type="ARBA" id="ARBA00022723"/>
    </source>
</evidence>
<dbReference type="Proteomes" id="UP001321498">
    <property type="component" value="Chromosome"/>
</dbReference>
<dbReference type="InterPro" id="IPR000923">
    <property type="entry name" value="BlueCu_1"/>
</dbReference>
<evidence type="ECO:0000256" key="4">
    <source>
        <dbReference type="ARBA" id="ARBA00023008"/>
    </source>
</evidence>
<reference evidence="8" key="1">
    <citation type="journal article" date="2019" name="Int. J. Syst. Evol. Microbiol.">
        <title>The Global Catalogue of Microorganisms (GCM) 10K type strain sequencing project: providing services to taxonomists for standard genome sequencing and annotation.</title>
        <authorList>
            <consortium name="The Broad Institute Genomics Platform"/>
            <consortium name="The Broad Institute Genome Sequencing Center for Infectious Disease"/>
            <person name="Wu L."/>
            <person name="Ma J."/>
        </authorList>
    </citation>
    <scope>NUCLEOTIDE SEQUENCE [LARGE SCALE GENOMIC DNA]</scope>
    <source>
        <strain evidence="8">NBRC 108725</strain>
    </source>
</reference>
<keyword evidence="8" id="KW-1185">Reference proteome</keyword>
<evidence type="ECO:0000256" key="5">
    <source>
        <dbReference type="SAM" id="MobiDB-lite"/>
    </source>
</evidence>
<evidence type="ECO:0000256" key="1">
    <source>
        <dbReference type="ARBA" id="ARBA00022448"/>
    </source>
</evidence>
<evidence type="ECO:0000313" key="8">
    <source>
        <dbReference type="Proteomes" id="UP001321498"/>
    </source>
</evidence>
<dbReference type="InterPro" id="IPR008972">
    <property type="entry name" value="Cupredoxin"/>
</dbReference>
<dbReference type="PANTHER" id="PTHR36507:SF1">
    <property type="entry name" value="BLL1555 PROTEIN"/>
    <property type="match status" value="1"/>
</dbReference>
<dbReference type="PROSITE" id="PS00196">
    <property type="entry name" value="COPPER_BLUE"/>
    <property type="match status" value="1"/>
</dbReference>
<gene>
    <name evidence="7" type="ORF">GCM10025866_08150</name>
</gene>
<dbReference type="Gene3D" id="2.60.40.420">
    <property type="entry name" value="Cupredoxins - blue copper proteins"/>
    <property type="match status" value="1"/>
</dbReference>
<keyword evidence="4" id="KW-0186">Copper</keyword>
<dbReference type="Pfam" id="PF00127">
    <property type="entry name" value="Copper-bind"/>
    <property type="match status" value="1"/>
</dbReference>
<dbReference type="SUPFAM" id="SSF49503">
    <property type="entry name" value="Cupredoxins"/>
    <property type="match status" value="1"/>
</dbReference>
<dbReference type="InterPro" id="IPR052721">
    <property type="entry name" value="ET_Amicyanin"/>
</dbReference>
<sequence>MHRFTTIPDAAFREQRFGPAGSNGLVDREGRRDRRRRPALHAPDLTVAAGTTVRWVNDEAVTHTVTSGSWGEVNEKTGLRGTQSADGMYDHTLSPKGQDGDTFEFTFTEPGTYTYFCKPHLTMFGTITVQ</sequence>
<accession>A0ABN6XJ75</accession>